<dbReference type="EMBL" id="JANHOG010002056">
    <property type="protein sequence ID" value="KAJ3527896.1"/>
    <property type="molecule type" value="Genomic_DNA"/>
</dbReference>
<organism evidence="1 2">
    <name type="scientific">Phlebia brevispora</name>
    <dbReference type="NCBI Taxonomy" id="194682"/>
    <lineage>
        <taxon>Eukaryota</taxon>
        <taxon>Fungi</taxon>
        <taxon>Dikarya</taxon>
        <taxon>Basidiomycota</taxon>
        <taxon>Agaricomycotina</taxon>
        <taxon>Agaricomycetes</taxon>
        <taxon>Polyporales</taxon>
        <taxon>Meruliaceae</taxon>
        <taxon>Phlebia</taxon>
    </lineage>
</organism>
<evidence type="ECO:0000313" key="1">
    <source>
        <dbReference type="EMBL" id="KAJ3527896.1"/>
    </source>
</evidence>
<protein>
    <submittedName>
        <fullName evidence="1">Uncharacterized protein</fullName>
    </submittedName>
</protein>
<gene>
    <name evidence="1" type="ORF">NM688_g8065</name>
</gene>
<sequence>MSSLAVKHFPSGILRSRFSPERGMTPPPNCLRRIYNTDAAIVADKPNEADSKEPAAPTAEIPPMKGFPNLAKVMHLSDGEFNDIKDTVHRLARDRLDCERTISKQDKTNLSEVCNEAARIHPALNRYQSHWVTKDILKRFLGRRRQTLKMVKTE</sequence>
<evidence type="ECO:0000313" key="2">
    <source>
        <dbReference type="Proteomes" id="UP001148662"/>
    </source>
</evidence>
<proteinExistence type="predicted"/>
<comment type="caution">
    <text evidence="1">The sequence shown here is derived from an EMBL/GenBank/DDBJ whole genome shotgun (WGS) entry which is preliminary data.</text>
</comment>
<name>A0ACC1RXU7_9APHY</name>
<accession>A0ACC1RXU7</accession>
<reference evidence="1" key="1">
    <citation type="submission" date="2022-07" db="EMBL/GenBank/DDBJ databases">
        <title>Genome Sequence of Phlebia brevispora.</title>
        <authorList>
            <person name="Buettner E."/>
        </authorList>
    </citation>
    <scope>NUCLEOTIDE SEQUENCE</scope>
    <source>
        <strain evidence="1">MPL23</strain>
    </source>
</reference>
<dbReference type="Proteomes" id="UP001148662">
    <property type="component" value="Unassembled WGS sequence"/>
</dbReference>
<keyword evidence="2" id="KW-1185">Reference proteome</keyword>